<proteinExistence type="predicted"/>
<evidence type="ECO:0000313" key="2">
    <source>
        <dbReference type="Proteomes" id="UP001057279"/>
    </source>
</evidence>
<accession>A0ACB9VF78</accession>
<organism evidence="1 2">
    <name type="scientific">Ovis ammon polii x Ovis aries</name>
    <dbReference type="NCBI Taxonomy" id="2918886"/>
    <lineage>
        <taxon>Eukaryota</taxon>
        <taxon>Metazoa</taxon>
        <taxon>Chordata</taxon>
        <taxon>Craniata</taxon>
        <taxon>Vertebrata</taxon>
        <taxon>Euteleostomi</taxon>
        <taxon>Mammalia</taxon>
        <taxon>Eutheria</taxon>
        <taxon>Laurasiatheria</taxon>
        <taxon>Artiodactyla</taxon>
        <taxon>Ruminantia</taxon>
        <taxon>Pecora</taxon>
        <taxon>Bovidae</taxon>
        <taxon>Caprinae</taxon>
        <taxon>Ovis</taxon>
    </lineage>
</organism>
<evidence type="ECO:0000313" key="1">
    <source>
        <dbReference type="EMBL" id="KAI4588468.1"/>
    </source>
</evidence>
<gene>
    <name evidence="1" type="ORF">MJG53_002876</name>
</gene>
<dbReference type="EMBL" id="CM043027">
    <property type="protein sequence ID" value="KAI4588468.1"/>
    <property type="molecule type" value="Genomic_DNA"/>
</dbReference>
<dbReference type="Proteomes" id="UP001057279">
    <property type="component" value="Linkage Group LG02"/>
</dbReference>
<name>A0ACB9VF78_9CETA</name>
<keyword evidence="2" id="KW-1185">Reference proteome</keyword>
<reference evidence="1" key="1">
    <citation type="submission" date="2022-03" db="EMBL/GenBank/DDBJ databases">
        <title>Genomic analyses of argali, domestic sheep and their hybrids provide insights into chromosomal evolution, heterosis and genetic basis of agronomic traits.</title>
        <authorList>
            <person name="Li M."/>
        </authorList>
    </citation>
    <scope>NUCLEOTIDE SEQUENCE</scope>
    <source>
        <strain evidence="1">F1 hybrid</strain>
    </source>
</reference>
<sequence>MAFFTPWKLSSQKLGFFLVTFGFIWGMMLLHFTIQQRTQPESSSMLREQILDLSKRYIKALAEENRNVVDGPYAGVMTAYGVLAPLSDFGIFETECVIVIVFLFEDKSFSNGCGVDQCSLSHFVYEVGTFGAVSGGGWVKGALVSLDVDLKKTLAVLLDNILQRIGKLESKVDNLVSNGTGTNLTNSTTPVPSLLEKINVADRSTPVQLKTLKAIQDLFLPLTSSIYKLDQWSLFDKPLQLAQIPKLIRTDIINGAQEKCVLPPMDGYPHCEGKIKWMKNMWRSDPCYAEYGVDGSTCSFFIYLSEVENWCPHLPWRAKNPYEEADRNSLAEIRTDVNILYSMMKKHEEFRWMRLRIRRMADAWIQAIKSLAMKQNLEKRKRKKVLVHLGLLTKESGFKIAETAFSGGPLGELVQWSDLITSLYLLGHDIRISASLAELKEIMKKVVGNRSGCPTVGDRIVELIYIDIVGLAQFKKTLGPSWVHYQCMLRILDSFGTEPEFNHANYAQLKGHKTPWGKWNLNPQQFYTMFPHTPDNSFLGFVVEQHLNSSDIHHINEIKRQNQSLVYGKVDSFWKNKKVYLDIIHTYTEVHATVYGSSTKNIPSYVKNHGILSGRDLQFLLRETKLFVGLGFPYEGPAPLEAIANGCAFLNPKFNPPKSSKNTDFFIGKPTLRELTSQHPYAEVFIGRPHVWTVDLGNQEEVEDAVKAILSQKVVSFIPSSPLIEPYMPYEFTCEGMLQRINAFIEKQDFCHGQVMWPPLSALQVKFAEPGQSCKQVCQENQLICEPSFFQHLNKDKDLLKYEVNCQSSELAKDIVAPSFDPKNKHCVFQGDLLLFSCAGAHAHHRRICPCRDFIKGQGEETAAIPAVGNHYLLRTGLLAAAFLEGIRFSAQTCSSWASAALSWALLAVSGAEGLHQQSYMSVDVRLERTFFQALPRFSPDFVEPYPPEAGMTRTSGSGTTDAKGDGNIFSAVVAVASSVSVR</sequence>
<protein>
    <submittedName>
        <fullName evidence="1">Uncharacterized protein</fullName>
    </submittedName>
</protein>
<comment type="caution">
    <text evidence="1">The sequence shown here is derived from an EMBL/GenBank/DDBJ whole genome shotgun (WGS) entry which is preliminary data.</text>
</comment>